<proteinExistence type="predicted"/>
<protein>
    <submittedName>
        <fullName evidence="2">Uncharacterized protein</fullName>
    </submittedName>
</protein>
<comment type="caution">
    <text evidence="2">The sequence shown here is derived from an EMBL/GenBank/DDBJ whole genome shotgun (WGS) entry which is preliminary data.</text>
</comment>
<gene>
    <name evidence="2" type="ORF">AVEN_6753_1</name>
</gene>
<name>A0A4Y2IC79_ARAVE</name>
<dbReference type="AlphaFoldDB" id="A0A4Y2IC79"/>
<accession>A0A4Y2IC79</accession>
<organism evidence="2 3">
    <name type="scientific">Araneus ventricosus</name>
    <name type="common">Orbweaver spider</name>
    <name type="synonym">Epeira ventricosa</name>
    <dbReference type="NCBI Taxonomy" id="182803"/>
    <lineage>
        <taxon>Eukaryota</taxon>
        <taxon>Metazoa</taxon>
        <taxon>Ecdysozoa</taxon>
        <taxon>Arthropoda</taxon>
        <taxon>Chelicerata</taxon>
        <taxon>Arachnida</taxon>
        <taxon>Araneae</taxon>
        <taxon>Araneomorphae</taxon>
        <taxon>Entelegynae</taxon>
        <taxon>Araneoidea</taxon>
        <taxon>Araneidae</taxon>
        <taxon>Araneus</taxon>
    </lineage>
</organism>
<evidence type="ECO:0000313" key="2">
    <source>
        <dbReference type="EMBL" id="GBM75321.1"/>
    </source>
</evidence>
<evidence type="ECO:0000313" key="3">
    <source>
        <dbReference type="Proteomes" id="UP000499080"/>
    </source>
</evidence>
<evidence type="ECO:0000256" key="1">
    <source>
        <dbReference type="SAM" id="MobiDB-lite"/>
    </source>
</evidence>
<keyword evidence="3" id="KW-1185">Reference proteome</keyword>
<reference evidence="2 3" key="1">
    <citation type="journal article" date="2019" name="Sci. Rep.">
        <title>Orb-weaving spider Araneus ventricosus genome elucidates the spidroin gene catalogue.</title>
        <authorList>
            <person name="Kono N."/>
            <person name="Nakamura H."/>
            <person name="Ohtoshi R."/>
            <person name="Moran D.A.P."/>
            <person name="Shinohara A."/>
            <person name="Yoshida Y."/>
            <person name="Fujiwara M."/>
            <person name="Mori M."/>
            <person name="Tomita M."/>
            <person name="Arakawa K."/>
        </authorList>
    </citation>
    <scope>NUCLEOTIDE SEQUENCE [LARGE SCALE GENOMIC DNA]</scope>
</reference>
<feature type="compositionally biased region" description="Polar residues" evidence="1">
    <location>
        <begin position="29"/>
        <end position="51"/>
    </location>
</feature>
<dbReference type="Proteomes" id="UP000499080">
    <property type="component" value="Unassembled WGS sequence"/>
</dbReference>
<dbReference type="EMBL" id="BGPR01106127">
    <property type="protein sequence ID" value="GBM75321.1"/>
    <property type="molecule type" value="Genomic_DNA"/>
</dbReference>
<sequence>MRIPANYGVRKNFRCQVFLHFFESKASQENGNMKQSCGTASFGPRNNSSPDRSFGCNIQAVTSQQFSKDFERKSYQPRSLMFLKYLQSEPTRTCSSHSG</sequence>
<feature type="region of interest" description="Disordered" evidence="1">
    <location>
        <begin position="29"/>
        <end position="54"/>
    </location>
</feature>